<keyword evidence="2" id="KW-1185">Reference proteome</keyword>
<name>A0ABM7PCW3_9BACT</name>
<dbReference type="PANTHER" id="PTHR37560:SF1">
    <property type="entry name" value="UPF0210 PROTEIN MJ1665"/>
    <property type="match status" value="1"/>
</dbReference>
<reference evidence="1 2" key="1">
    <citation type="submission" date="2021-02" db="EMBL/GenBank/DDBJ databases">
        <title>Complete genome of Desulfoluna sp. strain ASN36.</title>
        <authorList>
            <person name="Takahashi A."/>
            <person name="Kojima H."/>
            <person name="Fukui M."/>
        </authorList>
    </citation>
    <scope>NUCLEOTIDE SEQUENCE [LARGE SCALE GENOMIC DNA]</scope>
    <source>
        <strain evidence="1 2">ASN36</strain>
    </source>
</reference>
<dbReference type="EMBL" id="AP024488">
    <property type="protein sequence ID" value="BCS95410.1"/>
    <property type="molecule type" value="Genomic_DNA"/>
</dbReference>
<dbReference type="SUPFAM" id="SSF51998">
    <property type="entry name" value="PFL-like glycyl radical enzymes"/>
    <property type="match status" value="1"/>
</dbReference>
<dbReference type="NCBIfam" id="NF003700">
    <property type="entry name" value="PRK05313.1"/>
    <property type="match status" value="1"/>
</dbReference>
<dbReference type="Pfam" id="PF05167">
    <property type="entry name" value="DUF711"/>
    <property type="match status" value="1"/>
</dbReference>
<accession>A0ABM7PCW3</accession>
<dbReference type="Proteomes" id="UP001320148">
    <property type="component" value="Chromosome"/>
</dbReference>
<evidence type="ECO:0000313" key="1">
    <source>
        <dbReference type="EMBL" id="BCS95410.1"/>
    </source>
</evidence>
<proteinExistence type="predicted"/>
<gene>
    <name evidence="1" type="ORF">DSLASN_10420</name>
</gene>
<organism evidence="1 2">
    <name type="scientific">Desulfoluna limicola</name>
    <dbReference type="NCBI Taxonomy" id="2810562"/>
    <lineage>
        <taxon>Bacteria</taxon>
        <taxon>Pseudomonadati</taxon>
        <taxon>Thermodesulfobacteriota</taxon>
        <taxon>Desulfobacteria</taxon>
        <taxon>Desulfobacterales</taxon>
        <taxon>Desulfolunaceae</taxon>
        <taxon>Desulfoluna</taxon>
    </lineage>
</organism>
<dbReference type="PANTHER" id="PTHR37560">
    <property type="entry name" value="UPF0210 PROTEIN SPR0218"/>
    <property type="match status" value="1"/>
</dbReference>
<dbReference type="InterPro" id="IPR007841">
    <property type="entry name" value="UPF0210"/>
</dbReference>
<dbReference type="Gene3D" id="3.20.70.20">
    <property type="match status" value="1"/>
</dbReference>
<sequence>MLNDSELISTVEMLKYEHLDVRTVTLGISLFDCASHDLEVFKTNLRKKITRLAGNLVETCNAIGDKYGIEVVNKRISISPIGVVAAPFNAEQMVDIAKTLNDIAVEVGVDFIGGFSALVEKGMANGDRALIEAIPEALTQTDRICASVNVGSTRAGINMDAVLLMAKAIKRGAELTADKDGLAAAKLCVFCNIPQDVPFMAGAYLGTGEADAVINVGVSGPGVVKRAIDRAIEASPDLGLGDIAEIIKRTACKVTRVGELIGREVAQTLDIPFGVVDLSLAPTPTVGDSVGEIFQSLGLISIGAPGSTAALAMLNDAVKKGGAFASSHVGGLSGAFIPVSEDLNIEEACRNGFLNIEKLEAMTCVCSVGLDMVAIPGNTSEETLAGIIADEMAIGMINNKTTACRLIPVPGKGAGDYAHFGGLLGHATIIDVKNCQGENSFVRHGGRIPAPIHSLKN</sequence>
<dbReference type="RefSeq" id="WP_236891659.1">
    <property type="nucleotide sequence ID" value="NZ_AP024488.1"/>
</dbReference>
<evidence type="ECO:0000313" key="2">
    <source>
        <dbReference type="Proteomes" id="UP001320148"/>
    </source>
</evidence>
<dbReference type="CDD" id="cd08025">
    <property type="entry name" value="RNR_PFL_like_DUF711"/>
    <property type="match status" value="1"/>
</dbReference>
<protein>
    <submittedName>
        <fullName evidence="1">PFL family protein</fullName>
    </submittedName>
</protein>